<dbReference type="Proteomes" id="UP001569175">
    <property type="component" value="Unassembled WGS sequence"/>
</dbReference>
<dbReference type="EMBL" id="JBGOOL010000130">
    <property type="protein sequence ID" value="MEZ8056077.1"/>
    <property type="molecule type" value="Genomic_DNA"/>
</dbReference>
<dbReference type="RefSeq" id="WP_371708632.1">
    <property type="nucleotide sequence ID" value="NZ_JBGOOL010000130.1"/>
</dbReference>
<feature type="non-terminal residue" evidence="1">
    <location>
        <position position="1"/>
    </location>
</feature>
<name>A0ABV4KVF4_9VIBR</name>
<comment type="caution">
    <text evidence="1">The sequence shown here is derived from an EMBL/GenBank/DDBJ whole genome shotgun (WGS) entry which is preliminary data.</text>
</comment>
<proteinExistence type="predicted"/>
<organism evidence="1 2">
    <name type="scientific">Vibrio atlanticus</name>
    <dbReference type="NCBI Taxonomy" id="693153"/>
    <lineage>
        <taxon>Bacteria</taxon>
        <taxon>Pseudomonadati</taxon>
        <taxon>Pseudomonadota</taxon>
        <taxon>Gammaproteobacteria</taxon>
        <taxon>Vibrionales</taxon>
        <taxon>Vibrionaceae</taxon>
        <taxon>Vibrio</taxon>
    </lineage>
</organism>
<evidence type="ECO:0000313" key="1">
    <source>
        <dbReference type="EMBL" id="MEZ8056077.1"/>
    </source>
</evidence>
<gene>
    <name evidence="1" type="ORF">ACED57_23580</name>
</gene>
<reference evidence="1 2" key="1">
    <citation type="submission" date="2024-06" db="EMBL/GenBank/DDBJ databases">
        <authorList>
            <person name="Steensen K."/>
            <person name="Seneca J."/>
            <person name="Bartlau N."/>
            <person name="Yu A.X."/>
            <person name="Polz M.F."/>
        </authorList>
    </citation>
    <scope>NUCLEOTIDE SEQUENCE [LARGE SCALE GENOMIC DNA]</scope>
    <source>
        <strain evidence="1 2">1F9</strain>
    </source>
</reference>
<protein>
    <submittedName>
        <fullName evidence="1">Uncharacterized protein</fullName>
    </submittedName>
</protein>
<keyword evidence="2" id="KW-1185">Reference proteome</keyword>
<sequence length="59" mass="6887">TKVYFLLDLLLFDDGSGQELLSATTLKRFRPKLCYRVVYCVLLVTHNAIHELKRQGYVK</sequence>
<evidence type="ECO:0000313" key="2">
    <source>
        <dbReference type="Proteomes" id="UP001569175"/>
    </source>
</evidence>
<accession>A0ABV4KVF4</accession>